<gene>
    <name evidence="1" type="ORF">EAH89_28665</name>
</gene>
<dbReference type="EMBL" id="RCZP01000066">
    <property type="protein sequence ID" value="TPG41847.1"/>
    <property type="molecule type" value="Genomic_DNA"/>
</dbReference>
<protein>
    <submittedName>
        <fullName evidence="1">Uncharacterized protein</fullName>
    </submittedName>
</protein>
<evidence type="ECO:0000313" key="1">
    <source>
        <dbReference type="EMBL" id="TPG41847.1"/>
    </source>
</evidence>
<dbReference type="AlphaFoldDB" id="A0A502EWB3"/>
<sequence>MVAASLEEALEDINRRSTGDAQPPLLLTPRTQMQRGLARVPVGGDLVKATALRSQMAALFDAEFDRMEVAEVRGVNVSPPMSCAA</sequence>
<comment type="caution">
    <text evidence="1">The sequence shown here is derived from an EMBL/GenBank/DDBJ whole genome shotgun (WGS) entry which is preliminary data.</text>
</comment>
<keyword evidence="2" id="KW-1185">Reference proteome</keyword>
<reference evidence="1 2" key="1">
    <citation type="journal article" date="2019" name="Environ. Microbiol.">
        <title>Species interactions and distinct microbial communities in high Arctic permafrost affected cryosols are associated with the CH4 and CO2 gas fluxes.</title>
        <authorList>
            <person name="Altshuler I."/>
            <person name="Hamel J."/>
            <person name="Turney S."/>
            <person name="Magnuson E."/>
            <person name="Levesque R."/>
            <person name="Greer C."/>
            <person name="Whyte L.G."/>
        </authorList>
    </citation>
    <scope>NUCLEOTIDE SEQUENCE [LARGE SCALE GENOMIC DNA]</scope>
    <source>
        <strain evidence="1 2">S9.3B</strain>
    </source>
</reference>
<dbReference type="Proteomes" id="UP000317078">
    <property type="component" value="Unassembled WGS sequence"/>
</dbReference>
<evidence type="ECO:0000313" key="2">
    <source>
        <dbReference type="Proteomes" id="UP000317078"/>
    </source>
</evidence>
<name>A0A502EWB3_9PROT</name>
<proteinExistence type="predicted"/>
<accession>A0A502EWB3</accession>
<organism evidence="1 2">
    <name type="scientific">Muricoccus nepalensis</name>
    <dbReference type="NCBI Taxonomy" id="1854500"/>
    <lineage>
        <taxon>Bacteria</taxon>
        <taxon>Pseudomonadati</taxon>
        <taxon>Pseudomonadota</taxon>
        <taxon>Alphaproteobacteria</taxon>
        <taxon>Acetobacterales</taxon>
        <taxon>Roseomonadaceae</taxon>
        <taxon>Muricoccus</taxon>
    </lineage>
</organism>